<keyword evidence="1" id="KW-0812">Transmembrane</keyword>
<evidence type="ECO:0000313" key="2">
    <source>
        <dbReference type="EMBL" id="KAJ6700155.1"/>
    </source>
</evidence>
<keyword evidence="1" id="KW-0472">Membrane</keyword>
<dbReference type="AlphaFoldDB" id="A0A9Q0T4D6"/>
<evidence type="ECO:0000256" key="1">
    <source>
        <dbReference type="SAM" id="Phobius"/>
    </source>
</evidence>
<protein>
    <submittedName>
        <fullName evidence="2">Uncharacterized protein</fullName>
    </submittedName>
</protein>
<name>A0A9Q0T4D6_SALPP</name>
<comment type="caution">
    <text evidence="2">The sequence shown here is derived from an EMBL/GenBank/DDBJ whole genome shotgun (WGS) entry which is preliminary data.</text>
</comment>
<sequence length="45" mass="5162">MDWFQIIIVNCQFIAAGIIIPVFCQKKDSYYFSSNFGQPLSCIVI</sequence>
<feature type="transmembrane region" description="Helical" evidence="1">
    <location>
        <begin position="6"/>
        <end position="24"/>
    </location>
</feature>
<keyword evidence="3" id="KW-1185">Reference proteome</keyword>
<reference evidence="2" key="2">
    <citation type="journal article" date="2023" name="Int. J. Mol. Sci.">
        <title>De Novo Assembly and Annotation of 11 Diverse Shrub Willow (Salix) Genomes Reveals Novel Gene Organization in Sex-Linked Regions.</title>
        <authorList>
            <person name="Hyden B."/>
            <person name="Feng K."/>
            <person name="Yates T.B."/>
            <person name="Jawdy S."/>
            <person name="Cereghino C."/>
            <person name="Smart L.B."/>
            <person name="Muchero W."/>
        </authorList>
    </citation>
    <scope>NUCLEOTIDE SEQUENCE</scope>
    <source>
        <tissue evidence="2">Shoot tip</tissue>
    </source>
</reference>
<dbReference type="EMBL" id="JAPFFK010000017">
    <property type="protein sequence ID" value="KAJ6700155.1"/>
    <property type="molecule type" value="Genomic_DNA"/>
</dbReference>
<organism evidence="2 3">
    <name type="scientific">Salix purpurea</name>
    <name type="common">Purple osier willow</name>
    <dbReference type="NCBI Taxonomy" id="77065"/>
    <lineage>
        <taxon>Eukaryota</taxon>
        <taxon>Viridiplantae</taxon>
        <taxon>Streptophyta</taxon>
        <taxon>Embryophyta</taxon>
        <taxon>Tracheophyta</taxon>
        <taxon>Spermatophyta</taxon>
        <taxon>Magnoliopsida</taxon>
        <taxon>eudicotyledons</taxon>
        <taxon>Gunneridae</taxon>
        <taxon>Pentapetalae</taxon>
        <taxon>rosids</taxon>
        <taxon>fabids</taxon>
        <taxon>Malpighiales</taxon>
        <taxon>Salicaceae</taxon>
        <taxon>Saliceae</taxon>
        <taxon>Salix</taxon>
    </lineage>
</organism>
<evidence type="ECO:0000313" key="3">
    <source>
        <dbReference type="Proteomes" id="UP001151532"/>
    </source>
</evidence>
<accession>A0A9Q0T4D6</accession>
<proteinExistence type="predicted"/>
<dbReference type="Proteomes" id="UP001151532">
    <property type="component" value="Chromosome 6"/>
</dbReference>
<gene>
    <name evidence="2" type="ORF">OIU79_013234</name>
</gene>
<keyword evidence="1" id="KW-1133">Transmembrane helix</keyword>
<reference evidence="2" key="1">
    <citation type="submission" date="2022-11" db="EMBL/GenBank/DDBJ databases">
        <authorList>
            <person name="Hyden B.L."/>
            <person name="Feng K."/>
            <person name="Yates T."/>
            <person name="Jawdy S."/>
            <person name="Smart L.B."/>
            <person name="Muchero W."/>
        </authorList>
    </citation>
    <scope>NUCLEOTIDE SEQUENCE</scope>
    <source>
        <tissue evidence="2">Shoot tip</tissue>
    </source>
</reference>